<dbReference type="EMBL" id="CP001742">
    <property type="protein sequence ID" value="ADL19300.1"/>
    <property type="molecule type" value="Genomic_DNA"/>
</dbReference>
<dbReference type="Proteomes" id="UP000000346">
    <property type="component" value="Chromosome"/>
</dbReference>
<reference evidence="1 2" key="1">
    <citation type="journal article" date="2010" name="Appl. Environ. Microbiol.">
        <title>The genome sequence of the crenarchaeon Acidilobus saccharovorans supports a new order, Acidilobales, and suggests an important ecological role in terrestrial acidic hot springs.</title>
        <authorList>
            <person name="Mardanov A.V."/>
            <person name="Svetlitchnyi V.A."/>
            <person name="Beletsky A.V."/>
            <person name="Prokofeva M.I."/>
            <person name="Bonch-Osmolovskaya E.A."/>
            <person name="Ravin N.V."/>
            <person name="Skryabin K.G."/>
        </authorList>
    </citation>
    <scope>NUCLEOTIDE SEQUENCE [LARGE SCALE GENOMIC DNA]</scope>
    <source>
        <strain evidence="2">DSM 16705 / JCM 18335 / VKM B-2471 / 345-15</strain>
    </source>
</reference>
<evidence type="ECO:0000313" key="1">
    <source>
        <dbReference type="EMBL" id="ADL19300.1"/>
    </source>
</evidence>
<organism evidence="1 2">
    <name type="scientific">Acidilobus saccharovorans (strain DSM 16705 / JCM 18335 / VKM B-2471 / 345-15)</name>
    <dbReference type="NCBI Taxonomy" id="666510"/>
    <lineage>
        <taxon>Archaea</taxon>
        <taxon>Thermoproteota</taxon>
        <taxon>Thermoprotei</taxon>
        <taxon>Acidilobales</taxon>
        <taxon>Acidilobaceae</taxon>
        <taxon>Acidilobus</taxon>
    </lineage>
</organism>
<keyword evidence="1" id="KW-0808">Transferase</keyword>
<accession>D9Q1W2</accession>
<name>D9Q1W2_ACIS3</name>
<dbReference type="InterPro" id="IPR002736">
    <property type="entry name" value="CitG"/>
</dbReference>
<keyword evidence="2" id="KW-1185">Reference proteome</keyword>
<dbReference type="InParanoid" id="D9Q1W2"/>
<keyword evidence="1" id="KW-0328">Glycosyltransferase</keyword>
<dbReference type="PANTHER" id="PTHR42280:SF1">
    <property type="entry name" value="CITG FAMILY PROTEIN"/>
    <property type="match status" value="1"/>
</dbReference>
<dbReference type="Pfam" id="PF01874">
    <property type="entry name" value="CitG"/>
    <property type="match status" value="1"/>
</dbReference>
<dbReference type="KEGG" id="asc:ASAC_0894"/>
<protein>
    <submittedName>
        <fullName evidence="1">2-(5'-triphosphoribosyl)-3'-dephosphocoenzyme-A synthase</fullName>
        <ecNumber evidence="1">2.4.2.52</ecNumber>
    </submittedName>
</protein>
<proteinExistence type="predicted"/>
<gene>
    <name evidence="1" type="ordered locus">ASAC_0894</name>
</gene>
<dbReference type="GO" id="GO:0016757">
    <property type="term" value="F:glycosyltransferase activity"/>
    <property type="evidence" value="ECO:0007669"/>
    <property type="project" value="UniProtKB-KW"/>
</dbReference>
<dbReference type="eggNOG" id="arCOG04238">
    <property type="taxonomic scope" value="Archaea"/>
</dbReference>
<dbReference type="EC" id="2.4.2.52" evidence="1"/>
<dbReference type="AlphaFoldDB" id="D9Q1W2"/>
<evidence type="ECO:0000313" key="2">
    <source>
        <dbReference type="Proteomes" id="UP000000346"/>
    </source>
</evidence>
<dbReference type="STRING" id="666510.ASAC_0894"/>
<dbReference type="GO" id="GO:0005524">
    <property type="term" value="F:ATP binding"/>
    <property type="evidence" value="ECO:0007669"/>
    <property type="project" value="InterPro"/>
</dbReference>
<dbReference type="PANTHER" id="PTHR42280">
    <property type="entry name" value="CITG FAMILY PROTEIN"/>
    <property type="match status" value="1"/>
</dbReference>
<dbReference type="Gene3D" id="1.10.4200.10">
    <property type="entry name" value="Triphosphoribosyl-dephospho-CoA protein"/>
    <property type="match status" value="1"/>
</dbReference>
<dbReference type="HOGENOM" id="CLU_1017807_0_0_2"/>
<dbReference type="FunCoup" id="D9Q1W2">
    <property type="interactions" value="8"/>
</dbReference>
<sequence>MANASALSLGAILEPLAHPKPGAVTRVEGQSDKDIFDFALNHEAVERGALVACVKVAEGAEDPIAAGLEEYLRAVKEMRLRANVGLGQALMIIPLASASLGRPDIKGLCRMASELVRRSTPRASEVYYELLRLLAPSHLGRYWGPLPDVSEGRPTVGLGEVLNAVDDITSQEVVNGYRLTQAVAEIMRREAKEGYERALVRAYSYLASAVQDSLLARSKGIRASLIAAAEASLAGNFELLDRLWRSRSWNLGSILDVLSAAASLLAYESLALI</sequence>
<dbReference type="GO" id="GO:0046917">
    <property type="term" value="F:triphosphoribosyl-dephospho-CoA synthase activity"/>
    <property type="evidence" value="ECO:0007669"/>
    <property type="project" value="UniProtKB-EC"/>
</dbReference>